<feature type="domain" description="Glycosyltransferase 2-like" evidence="2">
    <location>
        <begin position="13"/>
        <end position="117"/>
    </location>
</feature>
<name>A0A1F7GF62_9BACT</name>
<evidence type="ECO:0000313" key="3">
    <source>
        <dbReference type="EMBL" id="OGK17506.1"/>
    </source>
</evidence>
<dbReference type="SUPFAM" id="SSF53448">
    <property type="entry name" value="Nucleotide-diphospho-sugar transferases"/>
    <property type="match status" value="1"/>
</dbReference>
<dbReference type="InterPro" id="IPR001173">
    <property type="entry name" value="Glyco_trans_2-like"/>
</dbReference>
<gene>
    <name evidence="3" type="ORF">A2774_00760</name>
</gene>
<evidence type="ECO:0000256" key="1">
    <source>
        <dbReference type="SAM" id="Phobius"/>
    </source>
</evidence>
<evidence type="ECO:0000313" key="4">
    <source>
        <dbReference type="Proteomes" id="UP000177208"/>
    </source>
</evidence>
<reference evidence="3 4" key="1">
    <citation type="journal article" date="2016" name="Nat. Commun.">
        <title>Thousands of microbial genomes shed light on interconnected biogeochemical processes in an aquifer system.</title>
        <authorList>
            <person name="Anantharaman K."/>
            <person name="Brown C.T."/>
            <person name="Hug L.A."/>
            <person name="Sharon I."/>
            <person name="Castelle C.J."/>
            <person name="Probst A.J."/>
            <person name="Thomas B.C."/>
            <person name="Singh A."/>
            <person name="Wilkins M.J."/>
            <person name="Karaoz U."/>
            <person name="Brodie E.L."/>
            <person name="Williams K.H."/>
            <person name="Hubbard S.S."/>
            <person name="Banfield J.F."/>
        </authorList>
    </citation>
    <scope>NUCLEOTIDE SEQUENCE [LARGE SCALE GENOMIC DNA]</scope>
</reference>
<feature type="transmembrane region" description="Helical" evidence="1">
    <location>
        <begin position="208"/>
        <end position="226"/>
    </location>
</feature>
<protein>
    <recommendedName>
        <fullName evidence="2">Glycosyltransferase 2-like domain-containing protein</fullName>
    </recommendedName>
</protein>
<dbReference type="AlphaFoldDB" id="A0A1F7GF62"/>
<feature type="transmembrane region" description="Helical" evidence="1">
    <location>
        <begin position="232"/>
        <end position="252"/>
    </location>
</feature>
<dbReference type="Pfam" id="PF00535">
    <property type="entry name" value="Glycos_transf_2"/>
    <property type="match status" value="1"/>
</dbReference>
<dbReference type="Proteomes" id="UP000177208">
    <property type="component" value="Unassembled WGS sequence"/>
</dbReference>
<dbReference type="InterPro" id="IPR029044">
    <property type="entry name" value="Nucleotide-diphossugar_trans"/>
</dbReference>
<feature type="transmembrane region" description="Helical" evidence="1">
    <location>
        <begin position="285"/>
        <end position="306"/>
    </location>
</feature>
<organism evidence="3 4">
    <name type="scientific">Candidatus Roizmanbacteria bacterium RIFCSPHIGHO2_01_FULL_39_12c</name>
    <dbReference type="NCBI Taxonomy" id="1802031"/>
    <lineage>
        <taxon>Bacteria</taxon>
        <taxon>Candidatus Roizmaniibacteriota</taxon>
    </lineage>
</organism>
<dbReference type="Gene3D" id="3.90.550.10">
    <property type="entry name" value="Spore Coat Polysaccharide Biosynthesis Protein SpsA, Chain A"/>
    <property type="match status" value="1"/>
</dbReference>
<dbReference type="EMBL" id="MFZG01000005">
    <property type="protein sequence ID" value="OGK17506.1"/>
    <property type="molecule type" value="Genomic_DNA"/>
</dbReference>
<proteinExistence type="predicted"/>
<keyword evidence="1" id="KW-1133">Transmembrane helix</keyword>
<accession>A0A1F7GF62</accession>
<keyword evidence="1" id="KW-0812">Transmembrane</keyword>
<comment type="caution">
    <text evidence="3">The sequence shown here is derived from an EMBL/GenBank/DDBJ whole genome shotgun (WGS) entry which is preliminary data.</text>
</comment>
<evidence type="ECO:0000259" key="2">
    <source>
        <dbReference type="Pfam" id="PF00535"/>
    </source>
</evidence>
<sequence length="310" mass="36644">MSILVKKNTNITFIIFSFNEEKRILYPLKLYRPYGEILVVDNYSRDRTVQIAKSSGARVIRYRNKGWAESKNQMDFIFKHVKTEWLCICSADEIIPKSCLDLYCKIAEENKYKVVIQRKKTLLFKAGTDFIPAYINVHFFKKDSLDFTNKSVHERKFASHVKPDEVLYLPPIDEYSIYHFSVNTSEGMMKMLNSYSNVQAYHVSTDFIGLKLIIMPIVSFIRHYIFGKIFTIGLRGFIISLQIASFEFWTYAKAYELRNNINFTSIENSFAEEKRRLMKKSPKSGFLKTIWAKFIILLLARIHRWYKFRV</sequence>
<keyword evidence="1" id="KW-0472">Membrane</keyword>